<dbReference type="PROSITE" id="PS50865">
    <property type="entry name" value="ZF_MYND_2"/>
    <property type="match status" value="1"/>
</dbReference>
<keyword evidence="3" id="KW-0862">Zinc</keyword>
<gene>
    <name evidence="7" type="primary">PLEST002881</name>
    <name evidence="7" type="ORF">PLESTB_001046200</name>
</gene>
<protein>
    <recommendedName>
        <fullName evidence="6">MYND-type domain-containing protein</fullName>
    </recommendedName>
</protein>
<feature type="region of interest" description="Disordered" evidence="5">
    <location>
        <begin position="201"/>
        <end position="236"/>
    </location>
</feature>
<evidence type="ECO:0000256" key="1">
    <source>
        <dbReference type="ARBA" id="ARBA00022723"/>
    </source>
</evidence>
<evidence type="ECO:0000313" key="7">
    <source>
        <dbReference type="EMBL" id="GLC55934.1"/>
    </source>
</evidence>
<feature type="compositionally biased region" description="Basic and acidic residues" evidence="5">
    <location>
        <begin position="1209"/>
        <end position="1219"/>
    </location>
</feature>
<reference evidence="7 8" key="1">
    <citation type="journal article" date="2023" name="Commun. Biol.">
        <title>Reorganization of the ancestral sex-determining regions during the evolution of trioecy in Pleodorina starrii.</title>
        <authorList>
            <person name="Takahashi K."/>
            <person name="Suzuki S."/>
            <person name="Kawai-Toyooka H."/>
            <person name="Yamamoto K."/>
            <person name="Hamaji T."/>
            <person name="Ootsuki R."/>
            <person name="Yamaguchi H."/>
            <person name="Kawachi M."/>
            <person name="Higashiyama T."/>
            <person name="Nozaki H."/>
        </authorList>
    </citation>
    <scope>NUCLEOTIDE SEQUENCE [LARGE SCALE GENOMIC DNA]</scope>
    <source>
        <strain evidence="7 8">NIES-4479</strain>
    </source>
</reference>
<feature type="region of interest" description="Disordered" evidence="5">
    <location>
        <begin position="1"/>
        <end position="21"/>
    </location>
</feature>
<evidence type="ECO:0000259" key="6">
    <source>
        <dbReference type="PROSITE" id="PS50865"/>
    </source>
</evidence>
<keyword evidence="1" id="KW-0479">Metal-binding</keyword>
<proteinExistence type="predicted"/>
<feature type="compositionally biased region" description="Acidic residues" evidence="5">
    <location>
        <begin position="1220"/>
        <end position="1248"/>
    </location>
</feature>
<evidence type="ECO:0000256" key="4">
    <source>
        <dbReference type="PROSITE-ProRule" id="PRU00134"/>
    </source>
</evidence>
<evidence type="ECO:0000256" key="5">
    <source>
        <dbReference type="SAM" id="MobiDB-lite"/>
    </source>
</evidence>
<feature type="region of interest" description="Disordered" evidence="5">
    <location>
        <begin position="562"/>
        <end position="592"/>
    </location>
</feature>
<name>A0A9W6F4I5_9CHLO</name>
<dbReference type="SUPFAM" id="SSF144232">
    <property type="entry name" value="HIT/MYND zinc finger-like"/>
    <property type="match status" value="1"/>
</dbReference>
<feature type="compositionally biased region" description="Basic and acidic residues" evidence="5">
    <location>
        <begin position="9"/>
        <end position="21"/>
    </location>
</feature>
<organism evidence="7 8">
    <name type="scientific">Pleodorina starrii</name>
    <dbReference type="NCBI Taxonomy" id="330485"/>
    <lineage>
        <taxon>Eukaryota</taxon>
        <taxon>Viridiplantae</taxon>
        <taxon>Chlorophyta</taxon>
        <taxon>core chlorophytes</taxon>
        <taxon>Chlorophyceae</taxon>
        <taxon>CS clade</taxon>
        <taxon>Chlamydomonadales</taxon>
        <taxon>Volvocaceae</taxon>
        <taxon>Pleodorina</taxon>
    </lineage>
</organism>
<accession>A0A9W6F4I5</accession>
<evidence type="ECO:0000313" key="8">
    <source>
        <dbReference type="Proteomes" id="UP001165080"/>
    </source>
</evidence>
<evidence type="ECO:0000256" key="2">
    <source>
        <dbReference type="ARBA" id="ARBA00022771"/>
    </source>
</evidence>
<comment type="caution">
    <text evidence="7">The sequence shown here is derived from an EMBL/GenBank/DDBJ whole genome shotgun (WGS) entry which is preliminary data.</text>
</comment>
<feature type="compositionally biased region" description="Gly residues" evidence="5">
    <location>
        <begin position="937"/>
        <end position="959"/>
    </location>
</feature>
<dbReference type="GO" id="GO:0008270">
    <property type="term" value="F:zinc ion binding"/>
    <property type="evidence" value="ECO:0007669"/>
    <property type="project" value="UniProtKB-KW"/>
</dbReference>
<dbReference type="Gene3D" id="6.10.140.2220">
    <property type="match status" value="1"/>
</dbReference>
<feature type="compositionally biased region" description="Basic and acidic residues" evidence="5">
    <location>
        <begin position="967"/>
        <end position="976"/>
    </location>
</feature>
<dbReference type="InterPro" id="IPR002893">
    <property type="entry name" value="Znf_MYND"/>
</dbReference>
<dbReference type="Pfam" id="PF01753">
    <property type="entry name" value="zf-MYND"/>
    <property type="match status" value="1"/>
</dbReference>
<feature type="region of interest" description="Disordered" evidence="5">
    <location>
        <begin position="915"/>
        <end position="976"/>
    </location>
</feature>
<feature type="region of interest" description="Disordered" evidence="5">
    <location>
        <begin position="864"/>
        <end position="899"/>
    </location>
</feature>
<feature type="region of interest" description="Disordered" evidence="5">
    <location>
        <begin position="1209"/>
        <end position="1256"/>
    </location>
</feature>
<sequence length="1337" mass="139703">MRKGAPARRQTDKARDGCKLRHGRGDPEKLRIAAAGISPRDKDFCLSFLRILGAQLLKFGRKRSEAPLLDAEDLELLLAAAAELRKRTFPDSLWAAVGETHLAGLLAVYSLALRRSANANASDTGPGASTPAAEREAYAGLRAALAPHFLPADGLPGAKPPIRAFLSKHAAEIAEALLRAQPACCYAVLLAQSASELATQAKTTHQAETGGGAHPPETAEMRTAGSAVSPSPMQSAAASTDSAAVASAAATKAREKAGLLLEETCVFLQVLRSLLTYGGSDSGNGKSNGVRLQEELDDSGLLEHWARAFLLLQQPPPPRVASSRCCRDEQQQLAAARLLCRLASVMESLACHKPSYTPSITRGSDNMVVNFSLSYLLASHVVRLAAALDGGSTYGMPAAGQLAPLVGAATQPQQQRPPLPLHSPTPYLDTRIAAWALRTWQGCYELRVLSAYAKGKPGLSGSLRRACLRELEEQRPQLAVEQAKFEAANTKTLKAGASFSLEFQRERVQRLERILAATAVLPCNVAVALDVSMRLAACARDAAAVTGPQDATAPAATAAAADSGAAGGRGDGAAAADNEELRPPRASLRPRVPPHQAVPLGTHALGVARLTLWDVGDATEAKTPLPRLQQLGQWWGAAADFVRVAARRDAEADAKVGVEVRGGGGGAGGGGGVWEYGDLLELLDVRVDAELSEEPAADVAAAIRVGYPQLVELLLRRSASAQETIWIPGSCHLSAEWAEFLTFGPPAEMASLLSTLAKVVRRAALEMRLRTHFDWVRRMICSGSTDPDQKYKYCVAAVIRLPTPETCQELLLEGWKAGLNLRTTGLRKATAPAAAVPVVAAAAVPAVPAADEDKDKGLKRADADVAAPVPSPGPGNNTSKPGLTWLPPRPDRVPGLVPGLARSLEPCTAAAVTSTSAAGLGPGEATGPSGSCTSAGAGPGPGPGASAGAGPGPGPGASAGPGAATGSHHDRDDIPRGARRLGRRLGLGLSHMAVRLLPEMSLLLEELAKGWVFNDPKHLLTDTQGVGWVLAWVPIVAAAAANAAAAAAAEAPAATAAAAAADWERLLWQDMRLPALLLDLAPRLLVAADEDMLEEAMLCQYWPEALRALAYLWPRRMVAELVSYVARQHGGATAPEGGGAAAAGGAARAAGAGAARRRILALFREHLGSEAGDMEDPHLLARLEAIFCGRSRGMEKEVMRVAAMAMGVLEREQDGGDKAGEEEDDSEEYDDDDDDSEDDDEEEEEEDGGGDREGALPSDYRVLLVAAAMLVPPGEVRAALPTCSNPACTNLQRDSEAGLQLAACGGRCGGAARYCSRECQTAHWKAGHKKECGKGSG</sequence>
<keyword evidence="8" id="KW-1185">Reference proteome</keyword>
<dbReference type="EMBL" id="BRXU01000014">
    <property type="protein sequence ID" value="GLC55934.1"/>
    <property type="molecule type" value="Genomic_DNA"/>
</dbReference>
<feature type="domain" description="MYND-type" evidence="6">
    <location>
        <begin position="1288"/>
        <end position="1332"/>
    </location>
</feature>
<evidence type="ECO:0000256" key="3">
    <source>
        <dbReference type="ARBA" id="ARBA00022833"/>
    </source>
</evidence>
<dbReference type="Proteomes" id="UP001165080">
    <property type="component" value="Unassembled WGS sequence"/>
</dbReference>
<feature type="compositionally biased region" description="Low complexity" evidence="5">
    <location>
        <begin position="925"/>
        <end position="936"/>
    </location>
</feature>
<keyword evidence="2 4" id="KW-0863">Zinc-finger</keyword>